<keyword evidence="2 4" id="KW-1133">Transmembrane helix</keyword>
<feature type="transmembrane region" description="Helical" evidence="4">
    <location>
        <begin position="176"/>
        <end position="195"/>
    </location>
</feature>
<evidence type="ECO:0000259" key="5">
    <source>
        <dbReference type="PROSITE" id="PS50850"/>
    </source>
</evidence>
<dbReference type="Gene3D" id="1.20.1250.20">
    <property type="entry name" value="MFS general substrate transporter like domains"/>
    <property type="match status" value="2"/>
</dbReference>
<evidence type="ECO:0000256" key="2">
    <source>
        <dbReference type="ARBA" id="ARBA00022989"/>
    </source>
</evidence>
<keyword evidence="3 4" id="KW-0472">Membrane</keyword>
<dbReference type="Pfam" id="PF07690">
    <property type="entry name" value="MFS_1"/>
    <property type="match status" value="1"/>
</dbReference>
<dbReference type="EMBL" id="JACU01000005">
    <property type="protein sequence ID" value="KMS54903.1"/>
    <property type="molecule type" value="Genomic_DNA"/>
</dbReference>
<organism evidence="6 7">
    <name type="scientific">Novosphingobium barchaimii LL02</name>
    <dbReference type="NCBI Taxonomy" id="1114963"/>
    <lineage>
        <taxon>Bacteria</taxon>
        <taxon>Pseudomonadati</taxon>
        <taxon>Pseudomonadota</taxon>
        <taxon>Alphaproteobacteria</taxon>
        <taxon>Sphingomonadales</taxon>
        <taxon>Sphingomonadaceae</taxon>
        <taxon>Novosphingobium</taxon>
    </lineage>
</organism>
<feature type="domain" description="Major facilitator superfamily (MFS) profile" evidence="5">
    <location>
        <begin position="20"/>
        <end position="394"/>
    </location>
</feature>
<evidence type="ECO:0000313" key="7">
    <source>
        <dbReference type="Proteomes" id="UP000052268"/>
    </source>
</evidence>
<accession>A0A0J7XUZ0</accession>
<dbReference type="InterPro" id="IPR020846">
    <property type="entry name" value="MFS_dom"/>
</dbReference>
<name>A0A0J7XUZ0_9SPHN</name>
<feature type="transmembrane region" description="Helical" evidence="4">
    <location>
        <begin position="86"/>
        <end position="104"/>
    </location>
</feature>
<dbReference type="GO" id="GO:0022857">
    <property type="term" value="F:transmembrane transporter activity"/>
    <property type="evidence" value="ECO:0007669"/>
    <property type="project" value="InterPro"/>
</dbReference>
<keyword evidence="7" id="KW-1185">Reference proteome</keyword>
<sequence>MSHSSADARAELASDWPTVLAAALAIGVGMMGVGFYSLGLFVTPLQAEFGWTRAQVSGAATFQQLGIFLSAPLIGRLADRFGNRRIAIASYIATPVAFLALAQTGPSLTAWYTLWLLVSLAGCGTTPAIWARVVSLRFDSGRGFALGLMLMGTGMAAMLAPALLGPVIAAQGWRTGLLVIAAVVAAVGIPVSLLTGRGETARRPLRLASERGRTEITGATVKIAAIGFLLGVIVAALIVHLVPMLVDRGIAPARAAGVAAFIGAAVVVSRAVVGWLFDRFHAPRVACLFLTSPVIACAVLYFHGPAIPAALLLGLAAGAEVDMLAYFTSRYAALENYGATYGLILGLFSLGAAFGPPLFGWSVDVTGNADLALACSGAALVGVLALIATLGPYRRPG</sequence>
<keyword evidence="1 4" id="KW-0812">Transmembrane</keyword>
<dbReference type="InterPro" id="IPR036259">
    <property type="entry name" value="MFS_trans_sf"/>
</dbReference>
<evidence type="ECO:0000256" key="4">
    <source>
        <dbReference type="SAM" id="Phobius"/>
    </source>
</evidence>
<feature type="transmembrane region" description="Helical" evidence="4">
    <location>
        <begin position="309"/>
        <end position="327"/>
    </location>
</feature>
<feature type="transmembrane region" description="Helical" evidence="4">
    <location>
        <begin position="143"/>
        <end position="164"/>
    </location>
</feature>
<dbReference type="InterPro" id="IPR011701">
    <property type="entry name" value="MFS"/>
</dbReference>
<dbReference type="Proteomes" id="UP000052268">
    <property type="component" value="Unassembled WGS sequence"/>
</dbReference>
<feature type="transmembrane region" description="Helical" evidence="4">
    <location>
        <begin position="110"/>
        <end position="131"/>
    </location>
</feature>
<feature type="transmembrane region" description="Helical" evidence="4">
    <location>
        <begin position="339"/>
        <end position="359"/>
    </location>
</feature>
<reference evidence="6 7" key="1">
    <citation type="journal article" date="2015" name="G3 (Bethesda)">
        <title>Insights into Ongoing Evolution of the Hexachlorocyclohexane Catabolic Pathway from Comparative Genomics of Ten Sphingomonadaceae Strains.</title>
        <authorList>
            <person name="Pearce S.L."/>
            <person name="Oakeshott J.G."/>
            <person name="Pandey G."/>
        </authorList>
    </citation>
    <scope>NUCLEOTIDE SEQUENCE [LARGE SCALE GENOMIC DNA]</scope>
    <source>
        <strain evidence="6 7">LL02</strain>
    </source>
</reference>
<dbReference type="InterPro" id="IPR050327">
    <property type="entry name" value="Proton-linked_MCT"/>
</dbReference>
<dbReference type="PATRIC" id="fig|1114963.3.peg.2374"/>
<gene>
    <name evidence="6" type="ORF">V474_17690</name>
</gene>
<comment type="caution">
    <text evidence="6">The sequence shown here is derived from an EMBL/GenBank/DDBJ whole genome shotgun (WGS) entry which is preliminary data.</text>
</comment>
<dbReference type="AlphaFoldDB" id="A0A0J7XUZ0"/>
<dbReference type="PANTHER" id="PTHR11360:SF290">
    <property type="entry name" value="MONOCARBOXYLATE MFS PERMEASE"/>
    <property type="match status" value="1"/>
</dbReference>
<evidence type="ECO:0000256" key="3">
    <source>
        <dbReference type="ARBA" id="ARBA00023136"/>
    </source>
</evidence>
<proteinExistence type="predicted"/>
<dbReference type="OrthoDB" id="9796632at2"/>
<feature type="transmembrane region" description="Helical" evidence="4">
    <location>
        <begin position="216"/>
        <end position="241"/>
    </location>
</feature>
<protein>
    <submittedName>
        <fullName evidence="6">MFS transporter</fullName>
    </submittedName>
</protein>
<feature type="transmembrane region" description="Helical" evidence="4">
    <location>
        <begin position="253"/>
        <end position="273"/>
    </location>
</feature>
<dbReference type="PANTHER" id="PTHR11360">
    <property type="entry name" value="MONOCARBOXYLATE TRANSPORTER"/>
    <property type="match status" value="1"/>
</dbReference>
<feature type="transmembrane region" description="Helical" evidence="4">
    <location>
        <begin position="20"/>
        <end position="42"/>
    </location>
</feature>
<dbReference type="SUPFAM" id="SSF103473">
    <property type="entry name" value="MFS general substrate transporter"/>
    <property type="match status" value="1"/>
</dbReference>
<feature type="transmembrane region" description="Helical" evidence="4">
    <location>
        <begin position="371"/>
        <end position="393"/>
    </location>
</feature>
<feature type="transmembrane region" description="Helical" evidence="4">
    <location>
        <begin position="285"/>
        <end position="303"/>
    </location>
</feature>
<evidence type="ECO:0000313" key="6">
    <source>
        <dbReference type="EMBL" id="KMS54903.1"/>
    </source>
</evidence>
<evidence type="ECO:0000256" key="1">
    <source>
        <dbReference type="ARBA" id="ARBA00022692"/>
    </source>
</evidence>
<dbReference type="PROSITE" id="PS50850">
    <property type="entry name" value="MFS"/>
    <property type="match status" value="1"/>
</dbReference>